<dbReference type="Pfam" id="PF00817">
    <property type="entry name" value="IMS"/>
    <property type="match status" value="1"/>
</dbReference>
<comment type="caution">
    <text evidence="5">The sequence shown here is derived from an EMBL/GenBank/DDBJ whole genome shotgun (WGS) entry which is preliminary data.</text>
</comment>
<dbReference type="Gene3D" id="1.10.150.20">
    <property type="entry name" value="5' to 3' exonuclease, C-terminal subdomain"/>
    <property type="match status" value="1"/>
</dbReference>
<comment type="similarity">
    <text evidence="1">Belongs to the DNA polymerase type-Y family.</text>
</comment>
<dbReference type="InterPro" id="IPR001126">
    <property type="entry name" value="UmuC"/>
</dbReference>
<dbReference type="STRING" id="942150.IV64_GL001219"/>
<gene>
    <name evidence="5" type="ORF">IV64_GL001219</name>
</gene>
<reference evidence="5 6" key="1">
    <citation type="journal article" date="2015" name="Genome Announc.">
        <title>Expanding the biotechnology potential of lactobacilli through comparative genomics of 213 strains and associated genera.</title>
        <authorList>
            <person name="Sun Z."/>
            <person name="Harris H.M."/>
            <person name="McCann A."/>
            <person name="Guo C."/>
            <person name="Argimon S."/>
            <person name="Zhang W."/>
            <person name="Yang X."/>
            <person name="Jeffery I.B."/>
            <person name="Cooney J.C."/>
            <person name="Kagawa T.F."/>
            <person name="Liu W."/>
            <person name="Song Y."/>
            <person name="Salvetti E."/>
            <person name="Wrobel A."/>
            <person name="Rasinkangas P."/>
            <person name="Parkhill J."/>
            <person name="Rea M.C."/>
            <person name="O'Sullivan O."/>
            <person name="Ritari J."/>
            <person name="Douillard F.P."/>
            <person name="Paul Ross R."/>
            <person name="Yang R."/>
            <person name="Briner A.E."/>
            <person name="Felis G.E."/>
            <person name="de Vos W.M."/>
            <person name="Barrangou R."/>
            <person name="Klaenhammer T.R."/>
            <person name="Caufield P.W."/>
            <person name="Cui Y."/>
            <person name="Zhang H."/>
            <person name="O'Toole P.W."/>
        </authorList>
    </citation>
    <scope>NUCLEOTIDE SEQUENCE [LARGE SCALE GENOMIC DNA]</scope>
    <source>
        <strain evidence="5 6">LMG 26013</strain>
    </source>
</reference>
<dbReference type="PATRIC" id="fig|942150.3.peg.1256"/>
<name>A0A0R2M1C0_9LACO</name>
<keyword evidence="3" id="KW-0548">Nucleotidyltransferase</keyword>
<dbReference type="Gene3D" id="3.30.70.270">
    <property type="match status" value="1"/>
</dbReference>
<evidence type="ECO:0000256" key="2">
    <source>
        <dbReference type="ARBA" id="ARBA00022457"/>
    </source>
</evidence>
<dbReference type="GO" id="GO:0003887">
    <property type="term" value="F:DNA-directed DNA polymerase activity"/>
    <property type="evidence" value="ECO:0007669"/>
    <property type="project" value="UniProtKB-KW"/>
</dbReference>
<dbReference type="AlphaFoldDB" id="A0A0R2M1C0"/>
<dbReference type="GO" id="GO:0005829">
    <property type="term" value="C:cytosol"/>
    <property type="evidence" value="ECO:0007669"/>
    <property type="project" value="TreeGrafter"/>
</dbReference>
<organism evidence="5 6">
    <name type="scientific">Lactiplantibacillus xiangfangensis</name>
    <dbReference type="NCBI Taxonomy" id="942150"/>
    <lineage>
        <taxon>Bacteria</taxon>
        <taxon>Bacillati</taxon>
        <taxon>Bacillota</taxon>
        <taxon>Bacilli</taxon>
        <taxon>Lactobacillales</taxon>
        <taxon>Lactobacillaceae</taxon>
        <taxon>Lactiplantibacillus</taxon>
    </lineage>
</organism>
<keyword evidence="3" id="KW-0808">Transferase</keyword>
<dbReference type="EMBL" id="JQCL01000098">
    <property type="protein sequence ID" value="KRO07765.1"/>
    <property type="molecule type" value="Genomic_DNA"/>
</dbReference>
<dbReference type="Pfam" id="PF11799">
    <property type="entry name" value="IMS_C"/>
    <property type="match status" value="1"/>
</dbReference>
<keyword evidence="6" id="KW-1185">Reference proteome</keyword>
<accession>A0A0R2M1C0</accession>
<keyword evidence="3" id="KW-0239">DNA-directed DNA polymerase</keyword>
<dbReference type="InterPro" id="IPR050116">
    <property type="entry name" value="DNA_polymerase-Y"/>
</dbReference>
<dbReference type="GO" id="GO:0009432">
    <property type="term" value="P:SOS response"/>
    <property type="evidence" value="ECO:0007669"/>
    <property type="project" value="TreeGrafter"/>
</dbReference>
<keyword evidence="2" id="KW-0515">Mutator protein</keyword>
<dbReference type="PANTHER" id="PTHR11076:SF35">
    <property type="entry name" value="DNA REPAIR PROTEIN HOMOLOG YOBH"/>
    <property type="match status" value="1"/>
</dbReference>
<evidence type="ECO:0000259" key="4">
    <source>
        <dbReference type="PROSITE" id="PS50173"/>
    </source>
</evidence>
<evidence type="ECO:0000256" key="1">
    <source>
        <dbReference type="ARBA" id="ARBA00010945"/>
    </source>
</evidence>
<evidence type="ECO:0000313" key="6">
    <source>
        <dbReference type="Proteomes" id="UP000051783"/>
    </source>
</evidence>
<evidence type="ECO:0000313" key="5">
    <source>
        <dbReference type="EMBL" id="KRO07765.1"/>
    </source>
</evidence>
<dbReference type="InterPro" id="IPR043128">
    <property type="entry name" value="Rev_trsase/Diguanyl_cyclase"/>
</dbReference>
<dbReference type="GO" id="GO:0042276">
    <property type="term" value="P:error-prone translesion synthesis"/>
    <property type="evidence" value="ECO:0007669"/>
    <property type="project" value="TreeGrafter"/>
</dbReference>
<dbReference type="GO" id="GO:0006281">
    <property type="term" value="P:DNA repair"/>
    <property type="evidence" value="ECO:0007669"/>
    <property type="project" value="InterPro"/>
</dbReference>
<dbReference type="SUPFAM" id="SSF56672">
    <property type="entry name" value="DNA/RNA polymerases"/>
    <property type="match status" value="1"/>
</dbReference>
<dbReference type="InterPro" id="IPR017961">
    <property type="entry name" value="DNA_pol_Y-fam_little_finger"/>
</dbReference>
<sequence length="509" mass="58070">MIELATNRIYMAIDLKSFYASYECVAHHLDPLNANLVVADTSRTDKTICLAVSPALKAFGVPGRPRLFEVEQKVRQLNRERAKQSSYQHVMRYKSIYRQKLLKVPGLGIDYRIVPPRMHEYMQKSAEIYGIYLRFIKPENIHVYSIDEVLMDVTEYVQQHHVSAHALAKMMIHEVQASTGITATAGIGSNLYLAKVAMDIVAKKIPADKDGVRIAQMNEMQYRKFLWGHRPLTDFWRVGRGYAKRLEKLGLMTMGDVARCSLGTLSDAMNEEVLYREFGKNAELLIDHAWGYESATLADIKQYHASEHGIYAGQVLMKPYPYEQGRQVLRGMVDSVALDLVKKRVVTDQIGLRIDYDVQSLQEARYQGAVTTDFYGREVPKPVHVNVHLKVATSSPRELQAAYRALYQQAVGRQLLIRRVTVVANHLVDERQAAQVPHYEQTSLFENLQQTVHRDRQAQRRRERDRKLQETILQLQKTSGNKNVVLRLADLTAGATTIERNAQIGGHRA</sequence>
<proteinExistence type="inferred from homology"/>
<evidence type="ECO:0000256" key="3">
    <source>
        <dbReference type="ARBA" id="ARBA00022932"/>
    </source>
</evidence>
<dbReference type="GO" id="GO:0003684">
    <property type="term" value="F:damaged DNA binding"/>
    <property type="evidence" value="ECO:0007669"/>
    <property type="project" value="InterPro"/>
</dbReference>
<dbReference type="Proteomes" id="UP000051783">
    <property type="component" value="Unassembled WGS sequence"/>
</dbReference>
<dbReference type="PROSITE" id="PS50173">
    <property type="entry name" value="UMUC"/>
    <property type="match status" value="1"/>
</dbReference>
<dbReference type="PANTHER" id="PTHR11076">
    <property type="entry name" value="DNA REPAIR POLYMERASE UMUC / TRANSFERASE FAMILY MEMBER"/>
    <property type="match status" value="1"/>
</dbReference>
<feature type="domain" description="UmuC" evidence="4">
    <location>
        <begin position="10"/>
        <end position="239"/>
    </location>
</feature>
<dbReference type="InterPro" id="IPR043502">
    <property type="entry name" value="DNA/RNA_pol_sf"/>
</dbReference>
<protein>
    <submittedName>
        <fullName evidence="5">UV-damage repair protein</fullName>
    </submittedName>
</protein>